<dbReference type="RefSeq" id="WP_085472423.1">
    <property type="nucleotide sequence ID" value="NZ_FXAU01000002.1"/>
</dbReference>
<evidence type="ECO:0000259" key="7">
    <source>
        <dbReference type="Pfam" id="PF17390"/>
    </source>
</evidence>
<accession>A0A1X7JAL8</accession>
<evidence type="ECO:0000259" key="4">
    <source>
        <dbReference type="Pfam" id="PF05592"/>
    </source>
</evidence>
<dbReference type="Pfam" id="PF05592">
    <property type="entry name" value="Bac_rhamnosid"/>
    <property type="match status" value="1"/>
</dbReference>
<dbReference type="GO" id="GO:0005975">
    <property type="term" value="P:carbohydrate metabolic process"/>
    <property type="evidence" value="ECO:0007669"/>
    <property type="project" value="InterPro"/>
</dbReference>
<dbReference type="InterPro" id="IPR013737">
    <property type="entry name" value="Bac_rhamnosid_N"/>
</dbReference>
<dbReference type="InterPro" id="IPR035398">
    <property type="entry name" value="Bac_rhamnosid_C"/>
</dbReference>
<dbReference type="InterPro" id="IPR013783">
    <property type="entry name" value="Ig-like_fold"/>
</dbReference>
<dbReference type="PANTHER" id="PTHR33307">
    <property type="entry name" value="ALPHA-RHAMNOSIDASE (EUROFUNG)"/>
    <property type="match status" value="1"/>
</dbReference>
<gene>
    <name evidence="8" type="ORF">SAMN05660862_1673</name>
</gene>
<dbReference type="InterPro" id="IPR012341">
    <property type="entry name" value="6hp_glycosidase-like_sf"/>
</dbReference>
<feature type="domain" description="Alpha-L-rhamnosidase C-terminal" evidence="7">
    <location>
        <begin position="841"/>
        <end position="904"/>
    </location>
</feature>
<keyword evidence="3" id="KW-0378">Hydrolase</keyword>
<dbReference type="PIRSF" id="PIRSF010631">
    <property type="entry name" value="A-rhamnsds"/>
    <property type="match status" value="1"/>
</dbReference>
<dbReference type="Gene3D" id="2.60.120.260">
    <property type="entry name" value="Galactose-binding domain-like"/>
    <property type="match status" value="2"/>
</dbReference>
<reference evidence="8 9" key="1">
    <citation type="submission" date="2017-04" db="EMBL/GenBank/DDBJ databases">
        <authorList>
            <person name="Afonso C.L."/>
            <person name="Miller P.J."/>
            <person name="Scott M.A."/>
            <person name="Spackman E."/>
            <person name="Goraichik I."/>
            <person name="Dimitrov K.M."/>
            <person name="Suarez D.L."/>
            <person name="Swayne D.E."/>
        </authorList>
    </citation>
    <scope>NUCLEOTIDE SEQUENCE [LARGE SCALE GENOMIC DNA]</scope>
    <source>
        <strain evidence="8 9">DSM 22418</strain>
    </source>
</reference>
<dbReference type="Pfam" id="PF25788">
    <property type="entry name" value="Ig_Rha78A_N"/>
    <property type="match status" value="1"/>
</dbReference>
<feature type="domain" description="Alpha-L-rhamnosidase concanavalin-like" evidence="4">
    <location>
        <begin position="359"/>
        <end position="460"/>
    </location>
</feature>
<name>A0A1X7JAL8_9SPHI</name>
<evidence type="ECO:0000256" key="2">
    <source>
        <dbReference type="ARBA" id="ARBA00012652"/>
    </source>
</evidence>
<protein>
    <recommendedName>
        <fullName evidence="2">alpha-L-rhamnosidase</fullName>
        <ecNumber evidence="2">3.2.1.40</ecNumber>
    </recommendedName>
</protein>
<comment type="catalytic activity">
    <reaction evidence="1">
        <text>Hydrolysis of terminal non-reducing alpha-L-rhamnose residues in alpha-L-rhamnosides.</text>
        <dbReference type="EC" id="3.2.1.40"/>
    </reaction>
</comment>
<dbReference type="InterPro" id="IPR008902">
    <property type="entry name" value="Rhamnosid_concanavalin"/>
</dbReference>
<dbReference type="EC" id="3.2.1.40" evidence="2"/>
<dbReference type="PANTHER" id="PTHR33307:SF6">
    <property type="entry name" value="ALPHA-RHAMNOSIDASE (EUROFUNG)-RELATED"/>
    <property type="match status" value="1"/>
</dbReference>
<dbReference type="Pfam" id="PF17390">
    <property type="entry name" value="Bac_rhamnosid_C"/>
    <property type="match status" value="1"/>
</dbReference>
<feature type="domain" description="Alpha-L-rhamnosidase six-hairpin glycosidase" evidence="6">
    <location>
        <begin position="466"/>
        <end position="839"/>
    </location>
</feature>
<dbReference type="Pfam" id="PF08531">
    <property type="entry name" value="Bac_rhamnosid_N"/>
    <property type="match status" value="1"/>
</dbReference>
<dbReference type="InterPro" id="IPR008928">
    <property type="entry name" value="6-hairpin_glycosidase_sf"/>
</dbReference>
<dbReference type="Gene3D" id="2.60.420.10">
    <property type="entry name" value="Maltose phosphorylase, domain 3"/>
    <property type="match status" value="1"/>
</dbReference>
<dbReference type="InterPro" id="IPR016007">
    <property type="entry name" value="Alpha_rhamnosid"/>
</dbReference>
<evidence type="ECO:0000256" key="3">
    <source>
        <dbReference type="ARBA" id="ARBA00022801"/>
    </source>
</evidence>
<dbReference type="Pfam" id="PF17389">
    <property type="entry name" value="Bac_rhamnosid6H"/>
    <property type="match status" value="1"/>
</dbReference>
<dbReference type="AlphaFoldDB" id="A0A1X7JAL8"/>
<dbReference type="EMBL" id="FXAU01000002">
    <property type="protein sequence ID" value="SMG24678.1"/>
    <property type="molecule type" value="Genomic_DNA"/>
</dbReference>
<feature type="domain" description="Bacterial alpha-L-rhamnosidase N-terminal" evidence="5">
    <location>
        <begin position="174"/>
        <end position="350"/>
    </location>
</feature>
<evidence type="ECO:0000256" key="1">
    <source>
        <dbReference type="ARBA" id="ARBA00001445"/>
    </source>
</evidence>
<dbReference type="SUPFAM" id="SSF48208">
    <property type="entry name" value="Six-hairpin glycosidases"/>
    <property type="match status" value="1"/>
</dbReference>
<evidence type="ECO:0000313" key="8">
    <source>
        <dbReference type="EMBL" id="SMG24678.1"/>
    </source>
</evidence>
<dbReference type="OrthoDB" id="9766741at2"/>
<dbReference type="GO" id="GO:0030596">
    <property type="term" value="F:alpha-L-rhamnosidase activity"/>
    <property type="evidence" value="ECO:0007669"/>
    <property type="project" value="UniProtKB-EC"/>
</dbReference>
<keyword evidence="9" id="KW-1185">Reference proteome</keyword>
<proteinExistence type="predicted"/>
<evidence type="ECO:0000259" key="6">
    <source>
        <dbReference type="Pfam" id="PF17389"/>
    </source>
</evidence>
<sequence length="953" mass="106994">MKKDLLYIATLLCLLSISFIAKATIRPTYLRVEYKINPFLDDRKPRLSWELVAEGFDNKQTAYQIIVASSSEKLNKGVGDLWDSKKVTSNQTNQVYYKGAALKSGQQVWWKVRVWNQDGVAGRWSDNARWEMGKLDESAWRAKWVGKDLNHLAKGGAYELPPSPYLRKEAVLTKPVKEARLYISSLGLHNFYINGEKVGDDFFSSGWTDYNKRVYYQVYDVTTKLKKGNNAFGAILGTGWYAGYLGYALLVGTPQVNQFYGKFPMLKAQIEIVYQDGSRETVSTDKSWKWGLGNVQEADMLQGERYDARQLSTKWSMVGFNDSKWEPIGEFENKPGQLLQLYPGEPVRVVKELSAKTIKKVGQNKYIVDFGQNFAGIIRLKQRGIAGDSLVFRYGEMLHPDGSLVTENLRKARATDTYIFRGDSNAEQWEPSFTYHGFQFVEISGLKEEPKPDFLTGLAMSSDLHEAGQFQTDNSLLNQLYQNIVWTQRANYLDIPTDCPQRDERLGWTGDAQVYMRSAIFNNDIAAFHKKWIQDLSDAQWENGAYPIYAPIPKNKAGFAAIRPSDSFSPGWSEAGIICAYEVFKAYGDHEVVKQSYPNMLRFMEFLKGRTTNHIFPEGAFADIEPKGGFGDWLSVGKKTSPDLIASIYYFYCNKLMREMSAAIGRKEEADYFDTEMKASQAGFKARYIAADGKLKTQDSLYGDGSGYVEGQGGFSGHTQTAYANAIFAGILSPEGEKQAGAYLQELITANGGRLATGFLGFKPLLPALSKVGASDQAYKLILSTEYPSLGYEIVNGATSIWERWDSYIKGKGFVHNAAMNSFSHYAFGSVNEWMFENILGIKSLENAYRKIVVRPEIGQNGIKKASGSYRSINGLIQSAWEIQGAHVVQEVDIPVNTSALCYVRAASPKDILLNGKPLDRTFLRDRVTQEGEEIILKLGSGKYIIKSIFSLP</sequence>
<organism evidence="8 9">
    <name type="scientific">Sphingobacterium psychroaquaticum</name>
    <dbReference type="NCBI Taxonomy" id="561061"/>
    <lineage>
        <taxon>Bacteria</taxon>
        <taxon>Pseudomonadati</taxon>
        <taxon>Bacteroidota</taxon>
        <taxon>Sphingobacteriia</taxon>
        <taxon>Sphingobacteriales</taxon>
        <taxon>Sphingobacteriaceae</taxon>
        <taxon>Sphingobacterium</taxon>
    </lineage>
</organism>
<evidence type="ECO:0000259" key="5">
    <source>
        <dbReference type="Pfam" id="PF08531"/>
    </source>
</evidence>
<dbReference type="Proteomes" id="UP000192980">
    <property type="component" value="Unassembled WGS sequence"/>
</dbReference>
<dbReference type="InterPro" id="IPR035396">
    <property type="entry name" value="Bac_rhamnosid6H"/>
</dbReference>
<dbReference type="Gene3D" id="2.60.40.10">
    <property type="entry name" value="Immunoglobulins"/>
    <property type="match status" value="1"/>
</dbReference>
<dbReference type="STRING" id="561061.SAMN05660862_1673"/>
<dbReference type="Gene3D" id="1.50.10.10">
    <property type="match status" value="1"/>
</dbReference>
<evidence type="ECO:0000313" key="9">
    <source>
        <dbReference type="Proteomes" id="UP000192980"/>
    </source>
</evidence>